<dbReference type="Proteomes" id="UP000054783">
    <property type="component" value="Unassembled WGS sequence"/>
</dbReference>
<dbReference type="GO" id="GO:0003676">
    <property type="term" value="F:nucleic acid binding"/>
    <property type="evidence" value="ECO:0007669"/>
    <property type="project" value="InterPro"/>
</dbReference>
<feature type="region of interest" description="Disordered" evidence="1">
    <location>
        <begin position="349"/>
        <end position="435"/>
    </location>
</feature>
<name>A0A0V0ZCZ0_9BILA</name>
<dbReference type="Pfam" id="PF22938">
    <property type="entry name" value="Integrase_p58_C"/>
    <property type="match status" value="1"/>
</dbReference>
<dbReference type="Gene3D" id="3.30.420.10">
    <property type="entry name" value="Ribonuclease H-like superfamily/Ribonuclease H"/>
    <property type="match status" value="1"/>
</dbReference>
<gene>
    <name evidence="3" type="primary">POL</name>
    <name evidence="3" type="ORF">T12_13078</name>
</gene>
<feature type="domain" description="Integrase catalytic" evidence="2">
    <location>
        <begin position="117"/>
        <end position="197"/>
    </location>
</feature>
<evidence type="ECO:0000259" key="2">
    <source>
        <dbReference type="PROSITE" id="PS50994"/>
    </source>
</evidence>
<protein>
    <submittedName>
        <fullName evidence="3">Retrovirus-related Pol polyprotein from transposon</fullName>
    </submittedName>
</protein>
<dbReference type="SUPFAM" id="SSF53098">
    <property type="entry name" value="Ribonuclease H-like"/>
    <property type="match status" value="1"/>
</dbReference>
<keyword evidence="4" id="KW-1185">Reference proteome</keyword>
<dbReference type="AlphaFoldDB" id="A0A0V0ZCZ0"/>
<dbReference type="InterPro" id="IPR001584">
    <property type="entry name" value="Integrase_cat-core"/>
</dbReference>
<comment type="caution">
    <text evidence="3">The sequence shown here is derived from an EMBL/GenBank/DDBJ whole genome shotgun (WGS) entry which is preliminary data.</text>
</comment>
<evidence type="ECO:0000256" key="1">
    <source>
        <dbReference type="SAM" id="MobiDB-lite"/>
    </source>
</evidence>
<dbReference type="InterPro" id="IPR012337">
    <property type="entry name" value="RNaseH-like_sf"/>
</dbReference>
<reference evidence="3 4" key="1">
    <citation type="submission" date="2015-01" db="EMBL/GenBank/DDBJ databases">
        <title>Evolution of Trichinella species and genotypes.</title>
        <authorList>
            <person name="Korhonen P.K."/>
            <person name="Edoardo P."/>
            <person name="Giuseppe L.R."/>
            <person name="Gasser R.B."/>
        </authorList>
    </citation>
    <scope>NUCLEOTIDE SEQUENCE [LARGE SCALE GENOMIC DNA]</scope>
    <source>
        <strain evidence="3">ISS2496</strain>
    </source>
</reference>
<accession>A0A0V0ZCZ0</accession>
<dbReference type="InterPro" id="IPR036397">
    <property type="entry name" value="RNaseH_sf"/>
</dbReference>
<dbReference type="GO" id="GO:0015074">
    <property type="term" value="P:DNA integration"/>
    <property type="evidence" value="ECO:0007669"/>
    <property type="project" value="InterPro"/>
</dbReference>
<dbReference type="STRING" id="990121.A0A0V0ZCZ0"/>
<dbReference type="PANTHER" id="PTHR37984:SF15">
    <property type="entry name" value="INTEGRASE CATALYTIC DOMAIN-CONTAINING PROTEIN"/>
    <property type="match status" value="1"/>
</dbReference>
<sequence length="435" mass="48008">MPEVGDPGYGRDTAAAGHTEAEDPGDPGRRPQPAVRGPLGRGEDAGKVASAILLAPATGGRRGLVPGVPDVCSTSGPDKEAPGTHATPAGRIPFPTGGHGHSGAPRRNAERESWPEAFALPNAEARTVAAALVNGLFCRYGAPETLHSDQGRNFESELVKEVCQLFGVAKTRTTAYHPQSDGLVERMNRTLLDLLAKASIDHPDDWDAHLDRRSSHHWRHPQPSHLRTRDASPSGPGVWLAEERNRGTSRGVHSASAARLGAAIRSGPGKGRPRATRQKFWKDRKAHGPVYEPGDQVWIQVPEKTKLGAYWDGPYEVQKKLDWNTYRVKEMKGRRQRLVVHFDRLKPYHSSRRPWEGQQKPREKRKTQRPPWMRDFIHDPGTSTGRAHNKGGSSVTTIAVQLRQTPNRGNKSPLPAQFKRYRRREPRSASGDQPA</sequence>
<feature type="region of interest" description="Disordered" evidence="1">
    <location>
        <begin position="1"/>
        <end position="44"/>
    </location>
</feature>
<dbReference type="PROSITE" id="PS50994">
    <property type="entry name" value="INTEGRASE"/>
    <property type="match status" value="1"/>
</dbReference>
<evidence type="ECO:0000313" key="3">
    <source>
        <dbReference type="EMBL" id="KRY10422.1"/>
    </source>
</evidence>
<organism evidence="3 4">
    <name type="scientific">Trichinella patagoniensis</name>
    <dbReference type="NCBI Taxonomy" id="990121"/>
    <lineage>
        <taxon>Eukaryota</taxon>
        <taxon>Metazoa</taxon>
        <taxon>Ecdysozoa</taxon>
        <taxon>Nematoda</taxon>
        <taxon>Enoplea</taxon>
        <taxon>Dorylaimia</taxon>
        <taxon>Trichinellida</taxon>
        <taxon>Trichinellidae</taxon>
        <taxon>Trichinella</taxon>
    </lineage>
</organism>
<dbReference type="InterPro" id="IPR050951">
    <property type="entry name" value="Retrovirus_Pol_polyprotein"/>
</dbReference>
<dbReference type="EMBL" id="JYDQ01000231">
    <property type="protein sequence ID" value="KRY10422.1"/>
    <property type="molecule type" value="Genomic_DNA"/>
</dbReference>
<evidence type="ECO:0000313" key="4">
    <source>
        <dbReference type="Proteomes" id="UP000054783"/>
    </source>
</evidence>
<feature type="region of interest" description="Disordered" evidence="1">
    <location>
        <begin position="215"/>
        <end position="276"/>
    </location>
</feature>
<feature type="region of interest" description="Disordered" evidence="1">
    <location>
        <begin position="59"/>
        <end position="112"/>
    </location>
</feature>
<dbReference type="PANTHER" id="PTHR37984">
    <property type="entry name" value="PROTEIN CBG26694"/>
    <property type="match status" value="1"/>
</dbReference>
<dbReference type="InterPro" id="IPR054465">
    <property type="entry name" value="Integrase_p58-like_C"/>
</dbReference>
<feature type="compositionally biased region" description="Polar residues" evidence="1">
    <location>
        <begin position="381"/>
        <end position="410"/>
    </location>
</feature>
<proteinExistence type="predicted"/>